<dbReference type="InterPro" id="IPR012786">
    <property type="entry name" value="Protocat_dOase_a"/>
</dbReference>
<proteinExistence type="inferred from homology"/>
<dbReference type="EC" id="1.13.11.3" evidence="5"/>
<dbReference type="RefSeq" id="WP_166178374.1">
    <property type="nucleotide sequence ID" value="NZ_CP045119.1"/>
</dbReference>
<evidence type="ECO:0000313" key="5">
    <source>
        <dbReference type="EMBL" id="QIN84316.1"/>
    </source>
</evidence>
<accession>A0A6G8QCV1</accession>
<evidence type="ECO:0000256" key="2">
    <source>
        <dbReference type="ARBA" id="ARBA00022964"/>
    </source>
</evidence>
<evidence type="ECO:0000256" key="1">
    <source>
        <dbReference type="ARBA" id="ARBA00007825"/>
    </source>
</evidence>
<evidence type="ECO:0000256" key="3">
    <source>
        <dbReference type="ARBA" id="ARBA00023002"/>
    </source>
</evidence>
<evidence type="ECO:0000313" key="6">
    <source>
        <dbReference type="Proteomes" id="UP000501452"/>
    </source>
</evidence>
<comment type="similarity">
    <text evidence="1">Belongs to the intradiol ring-cleavage dioxygenase family.</text>
</comment>
<sequence length="183" mass="19465">MSLEPTPSQTIGPFFHDALLGRDLTELVPPDEPGAVRITGVVYDGAGEPVTDAMVEISHSTPTGFRANPNSPDGGFSGWGRSGTVDGGRFSFVTSKPDPVLTPDGTRQAPHVDVLVFARGLLKPVATRLYFPDEEEANAADPVLASISTPVLRRTLVARNEGGALRFDVRLQGEGQTAFFGFE</sequence>
<dbReference type="SUPFAM" id="SSF49482">
    <property type="entry name" value="Aromatic compound dioxygenase"/>
    <property type="match status" value="1"/>
</dbReference>
<evidence type="ECO:0000259" key="4">
    <source>
        <dbReference type="Pfam" id="PF00775"/>
    </source>
</evidence>
<reference evidence="5 6" key="1">
    <citation type="submission" date="2019-10" db="EMBL/GenBank/DDBJ databases">
        <title>Rubrobacter sp nov SCSIO 52090 isolated from a deep-sea sediment in the South China Sea.</title>
        <authorList>
            <person name="Chen R.W."/>
        </authorList>
    </citation>
    <scope>NUCLEOTIDE SEQUENCE [LARGE SCALE GENOMIC DNA]</scope>
    <source>
        <strain evidence="5 6">SCSIO 52909</strain>
    </source>
</reference>
<dbReference type="AlphaFoldDB" id="A0A6G8QCV1"/>
<dbReference type="GO" id="GO:0018578">
    <property type="term" value="F:protocatechuate 3,4-dioxygenase activity"/>
    <property type="evidence" value="ECO:0007669"/>
    <property type="project" value="UniProtKB-EC"/>
</dbReference>
<dbReference type="EMBL" id="CP045119">
    <property type="protein sequence ID" value="QIN84316.1"/>
    <property type="molecule type" value="Genomic_DNA"/>
</dbReference>
<dbReference type="Proteomes" id="UP000501452">
    <property type="component" value="Chromosome"/>
</dbReference>
<dbReference type="PANTHER" id="PTHR33711">
    <property type="entry name" value="DIOXYGENASE, PUTATIVE (AFU_ORTHOLOGUE AFUA_2G02910)-RELATED"/>
    <property type="match status" value="1"/>
</dbReference>
<keyword evidence="6" id="KW-1185">Reference proteome</keyword>
<dbReference type="GO" id="GO:0008199">
    <property type="term" value="F:ferric iron binding"/>
    <property type="evidence" value="ECO:0007669"/>
    <property type="project" value="InterPro"/>
</dbReference>
<dbReference type="Gene3D" id="2.60.130.10">
    <property type="entry name" value="Aromatic compound dioxygenase"/>
    <property type="match status" value="1"/>
</dbReference>
<dbReference type="NCBIfam" id="TIGR02423">
    <property type="entry name" value="protocat_alph"/>
    <property type="match status" value="1"/>
</dbReference>
<dbReference type="KEGG" id="rub:GBA63_17940"/>
<protein>
    <submittedName>
        <fullName evidence="5">Protocatechuate 3,4-dioxygenase subunit alpha</fullName>
        <ecNumber evidence="5">1.13.11.3</ecNumber>
    </submittedName>
</protein>
<dbReference type="Pfam" id="PF00775">
    <property type="entry name" value="Dioxygenase_C"/>
    <property type="match status" value="1"/>
</dbReference>
<dbReference type="InterPro" id="IPR000627">
    <property type="entry name" value="Intradiol_dOase_C"/>
</dbReference>
<gene>
    <name evidence="5" type="primary">pcaG</name>
    <name evidence="5" type="ORF">GBA63_17940</name>
</gene>
<dbReference type="InterPro" id="IPR050770">
    <property type="entry name" value="Intradiol_RC_Dioxygenase"/>
</dbReference>
<keyword evidence="2 5" id="KW-0223">Dioxygenase</keyword>
<name>A0A6G8QCV1_9ACTN</name>
<feature type="domain" description="Intradiol ring-cleavage dioxygenases" evidence="4">
    <location>
        <begin position="14"/>
        <end position="173"/>
    </location>
</feature>
<organism evidence="5 6">
    <name type="scientific">Rubrobacter tropicus</name>
    <dbReference type="NCBI Taxonomy" id="2653851"/>
    <lineage>
        <taxon>Bacteria</taxon>
        <taxon>Bacillati</taxon>
        <taxon>Actinomycetota</taxon>
        <taxon>Rubrobacteria</taxon>
        <taxon>Rubrobacterales</taxon>
        <taxon>Rubrobacteraceae</taxon>
        <taxon>Rubrobacter</taxon>
    </lineage>
</organism>
<dbReference type="InterPro" id="IPR015889">
    <property type="entry name" value="Intradiol_dOase_core"/>
</dbReference>
<dbReference type="PANTHER" id="PTHR33711:SF9">
    <property type="entry name" value="PROTOCATECHUATE 3,4-DIOXYGENASE ALPHA CHAIN"/>
    <property type="match status" value="1"/>
</dbReference>
<keyword evidence="3 5" id="KW-0560">Oxidoreductase</keyword>